<dbReference type="Gene3D" id="3.30.300.30">
    <property type="match status" value="1"/>
</dbReference>
<keyword evidence="8" id="KW-1185">Reference proteome</keyword>
<comment type="similarity">
    <text evidence="1">Belongs to the ATP-dependent AMP-binding enzyme family.</text>
</comment>
<dbReference type="GO" id="GO:0005524">
    <property type="term" value="F:ATP binding"/>
    <property type="evidence" value="ECO:0007669"/>
    <property type="project" value="UniProtKB-KW"/>
</dbReference>
<keyword evidence="3" id="KW-0547">Nucleotide-binding</keyword>
<comment type="caution">
    <text evidence="7">The sequence shown here is derived from an EMBL/GenBank/DDBJ whole genome shotgun (WGS) entry which is preliminary data.</text>
</comment>
<evidence type="ECO:0000259" key="5">
    <source>
        <dbReference type="Pfam" id="PF00501"/>
    </source>
</evidence>
<evidence type="ECO:0000256" key="3">
    <source>
        <dbReference type="ARBA" id="ARBA00022741"/>
    </source>
</evidence>
<sequence length="537" mass="57161">MLPRRGSYAEVCAEFRWSIPARFNIGTAVADAQVAAGDGVALIEVASDGAVREWRFSDLLRAASRLGNLLEAHGIGRGERVGVLLAQSPETAIAHIAAYRHGAIAVPLFSLFGPEALEFRLSNCAAAALVTDRAGYAKIEPLRAALPALKLVIVTDWEPGAPPPGVVDWTAGLASASDTRAPVDTAADDPAVIIYTSGTTGQPKGALHAHRVLLGHLPGVEMPHHFFPESGDRFWTPADWAWIGGLFDVLLPSLYHGVPVVAHRMSKFDPDAAFAFITRHGVRNLFLPPTALKLMRASTATARTVRSIGSGGESLGGELLDWGRAAFGVTINEFYGQTECNVVVGNDDLLFPVKPGATGRPFPGHRVAVVDEAGAVLPTGAAGTISIARPDPVMFLGYWNNPAATSAKFIGDWLLTGDQGAMDDEGYIHFVGRDDDVITSGGYRIGPGEIEDCLLKHPAVSMVAVVGKPDPVRTEIVKAFIVLKSGTEPSDALTAELQSFVRQRLAAHEYPREIAFVADLPMTATGKIIRKDLRARA</sequence>
<dbReference type="GO" id="GO:0004321">
    <property type="term" value="F:fatty-acyl-CoA synthase activity"/>
    <property type="evidence" value="ECO:0007669"/>
    <property type="project" value="TreeGrafter"/>
</dbReference>
<dbReference type="InterPro" id="IPR025110">
    <property type="entry name" value="AMP-bd_C"/>
</dbReference>
<dbReference type="GO" id="GO:0006633">
    <property type="term" value="P:fatty acid biosynthetic process"/>
    <property type="evidence" value="ECO:0007669"/>
    <property type="project" value="TreeGrafter"/>
</dbReference>
<dbReference type="InterPro" id="IPR045851">
    <property type="entry name" value="AMP-bd_C_sf"/>
</dbReference>
<evidence type="ECO:0000259" key="6">
    <source>
        <dbReference type="Pfam" id="PF13193"/>
    </source>
</evidence>
<dbReference type="GO" id="GO:0015645">
    <property type="term" value="F:fatty acid ligase activity"/>
    <property type="evidence" value="ECO:0007669"/>
    <property type="project" value="TreeGrafter"/>
</dbReference>
<dbReference type="GO" id="GO:0006637">
    <property type="term" value="P:acyl-CoA metabolic process"/>
    <property type="evidence" value="ECO:0007669"/>
    <property type="project" value="TreeGrafter"/>
</dbReference>
<dbReference type="PATRIC" id="fig|552518.3.peg.691"/>
<dbReference type="RefSeq" id="WP_045775310.1">
    <property type="nucleotide sequence ID" value="NZ_LAJY01000164.1"/>
</dbReference>
<dbReference type="InterPro" id="IPR020845">
    <property type="entry name" value="AMP-binding_CS"/>
</dbReference>
<dbReference type="Gene3D" id="3.40.50.12780">
    <property type="entry name" value="N-terminal domain of ligase-like"/>
    <property type="match status" value="1"/>
</dbReference>
<dbReference type="PANTHER" id="PTHR43605:SF10">
    <property type="entry name" value="ACYL-COA SYNTHETASE MEDIUM CHAIN FAMILY MEMBER 3"/>
    <property type="match status" value="1"/>
</dbReference>
<evidence type="ECO:0000313" key="7">
    <source>
        <dbReference type="EMBL" id="KJV10049.1"/>
    </source>
</evidence>
<reference evidence="7 8" key="1">
    <citation type="submission" date="2015-03" db="EMBL/GenBank/DDBJ databases">
        <title>Draft genome sequence of Elstera litoralis.</title>
        <authorList>
            <person name="Rahalkar M.C."/>
            <person name="Dhakephalkar P.K."/>
            <person name="Pore S.D."/>
            <person name="Arora P."/>
            <person name="Kapse N.G."/>
            <person name="Pandit P.S."/>
        </authorList>
    </citation>
    <scope>NUCLEOTIDE SEQUENCE [LARGE SCALE GENOMIC DNA]</scope>
    <source>
        <strain evidence="7 8">Dia-1</strain>
    </source>
</reference>
<organism evidence="7 8">
    <name type="scientific">Elstera litoralis</name>
    <dbReference type="NCBI Taxonomy" id="552518"/>
    <lineage>
        <taxon>Bacteria</taxon>
        <taxon>Pseudomonadati</taxon>
        <taxon>Pseudomonadota</taxon>
        <taxon>Alphaproteobacteria</taxon>
        <taxon>Rhodospirillales</taxon>
        <taxon>Rhodospirillaceae</taxon>
        <taxon>Elstera</taxon>
    </lineage>
</organism>
<dbReference type="CDD" id="cd05971">
    <property type="entry name" value="MACS_like_3"/>
    <property type="match status" value="1"/>
</dbReference>
<evidence type="ECO:0000256" key="2">
    <source>
        <dbReference type="ARBA" id="ARBA00022598"/>
    </source>
</evidence>
<dbReference type="SUPFAM" id="SSF56801">
    <property type="entry name" value="Acetyl-CoA synthetase-like"/>
    <property type="match status" value="1"/>
</dbReference>
<dbReference type="GO" id="GO:0016405">
    <property type="term" value="F:CoA-ligase activity"/>
    <property type="evidence" value="ECO:0007669"/>
    <property type="project" value="UniProtKB-ARBA"/>
</dbReference>
<dbReference type="Proteomes" id="UP000033774">
    <property type="component" value="Unassembled WGS sequence"/>
</dbReference>
<protein>
    <submittedName>
        <fullName evidence="7">AMP-dependent synthetase</fullName>
    </submittedName>
</protein>
<evidence type="ECO:0000313" key="8">
    <source>
        <dbReference type="Proteomes" id="UP000033774"/>
    </source>
</evidence>
<dbReference type="PANTHER" id="PTHR43605">
    <property type="entry name" value="ACYL-COENZYME A SYNTHETASE"/>
    <property type="match status" value="1"/>
</dbReference>
<proteinExistence type="inferred from homology"/>
<keyword evidence="4" id="KW-0067">ATP-binding</keyword>
<feature type="domain" description="AMP-binding enzyme C-terminal" evidence="6">
    <location>
        <begin position="449"/>
        <end position="527"/>
    </location>
</feature>
<dbReference type="InterPro" id="IPR049515">
    <property type="entry name" value="MACS_put"/>
</dbReference>
<name>A0A0F3IWT5_9PROT</name>
<dbReference type="FunFam" id="3.40.50.12780:FF:000063">
    <property type="entry name" value="Acetyl-coenzyme A synthetase"/>
    <property type="match status" value="1"/>
</dbReference>
<dbReference type="InterPro" id="IPR042099">
    <property type="entry name" value="ANL_N_sf"/>
</dbReference>
<gene>
    <name evidence="7" type="ORF">VZ95_07525</name>
</gene>
<dbReference type="InterPro" id="IPR000873">
    <property type="entry name" value="AMP-dep_synth/lig_dom"/>
</dbReference>
<dbReference type="AlphaFoldDB" id="A0A0F3IWT5"/>
<dbReference type="InterPro" id="IPR051087">
    <property type="entry name" value="Mitochondrial_ACSM"/>
</dbReference>
<evidence type="ECO:0000256" key="4">
    <source>
        <dbReference type="ARBA" id="ARBA00022840"/>
    </source>
</evidence>
<dbReference type="EMBL" id="LAJY01000164">
    <property type="protein sequence ID" value="KJV10049.1"/>
    <property type="molecule type" value="Genomic_DNA"/>
</dbReference>
<feature type="domain" description="AMP-dependent synthetase/ligase" evidence="5">
    <location>
        <begin position="38"/>
        <end position="399"/>
    </location>
</feature>
<keyword evidence="2" id="KW-0436">Ligase</keyword>
<dbReference type="Pfam" id="PF13193">
    <property type="entry name" value="AMP-binding_C"/>
    <property type="match status" value="1"/>
</dbReference>
<dbReference type="FunFam" id="3.30.300.30:FF:000005">
    <property type="entry name" value="Acyl-coenzyme A synthetase ACSM5, mitochondrial"/>
    <property type="match status" value="1"/>
</dbReference>
<dbReference type="Pfam" id="PF00501">
    <property type="entry name" value="AMP-binding"/>
    <property type="match status" value="1"/>
</dbReference>
<accession>A0A0F3IWT5</accession>
<dbReference type="PROSITE" id="PS00455">
    <property type="entry name" value="AMP_BINDING"/>
    <property type="match status" value="1"/>
</dbReference>
<evidence type="ECO:0000256" key="1">
    <source>
        <dbReference type="ARBA" id="ARBA00006432"/>
    </source>
</evidence>